<accession>Q08N66</accession>
<gene>
    <name evidence="2" type="ORF">STIAU_4382</name>
</gene>
<evidence type="ECO:0000313" key="3">
    <source>
        <dbReference type="Proteomes" id="UP000032702"/>
    </source>
</evidence>
<dbReference type="Proteomes" id="UP000032702">
    <property type="component" value="Unassembled WGS sequence"/>
</dbReference>
<proteinExistence type="predicted"/>
<comment type="caution">
    <text evidence="2">The sequence shown here is derived from an EMBL/GenBank/DDBJ whole genome shotgun (WGS) entry which is preliminary data.</text>
</comment>
<organism evidence="2 3">
    <name type="scientific">Stigmatella aurantiaca (strain DW4/3-1)</name>
    <dbReference type="NCBI Taxonomy" id="378806"/>
    <lineage>
        <taxon>Bacteria</taxon>
        <taxon>Pseudomonadati</taxon>
        <taxon>Myxococcota</taxon>
        <taxon>Myxococcia</taxon>
        <taxon>Myxococcales</taxon>
        <taxon>Cystobacterineae</taxon>
        <taxon>Archangiaceae</taxon>
        <taxon>Stigmatella</taxon>
    </lineage>
</organism>
<sequence>MRGTSFLESPAMTTPVGKTPSPSTTAATKDAPRETARSLLQPDGSFKLTDELKNEAGMGGFLKGLGTAEQSLTRGVEQKMADWAKAHPAADAAAFKDQLKKTLMSDGMAYSNLQKSIQRMQDKIMSDMKEAASDRFG</sequence>
<dbReference type="EMBL" id="AAMD01000301">
    <property type="protein sequence ID" value="EAU61921.1"/>
    <property type="molecule type" value="Genomic_DNA"/>
</dbReference>
<evidence type="ECO:0000256" key="1">
    <source>
        <dbReference type="SAM" id="MobiDB-lite"/>
    </source>
</evidence>
<dbReference type="AlphaFoldDB" id="Q08N66"/>
<feature type="region of interest" description="Disordered" evidence="1">
    <location>
        <begin position="1"/>
        <end position="39"/>
    </location>
</feature>
<name>Q08N66_STIAD</name>
<protein>
    <submittedName>
        <fullName evidence="2">Uncharacterized protein</fullName>
    </submittedName>
</protein>
<evidence type="ECO:0000313" key="2">
    <source>
        <dbReference type="EMBL" id="EAU61921.1"/>
    </source>
</evidence>
<reference evidence="2 3" key="1">
    <citation type="submission" date="2006-04" db="EMBL/GenBank/DDBJ databases">
        <authorList>
            <person name="Nierman W.C."/>
        </authorList>
    </citation>
    <scope>NUCLEOTIDE SEQUENCE [LARGE SCALE GENOMIC DNA]</scope>
    <source>
        <strain evidence="2 3">DW4/3-1</strain>
    </source>
</reference>